<evidence type="ECO:0000256" key="1">
    <source>
        <dbReference type="SAM" id="Phobius"/>
    </source>
</evidence>
<organism evidence="2 3">
    <name type="scientific">Periconia macrospinosa</name>
    <dbReference type="NCBI Taxonomy" id="97972"/>
    <lineage>
        <taxon>Eukaryota</taxon>
        <taxon>Fungi</taxon>
        <taxon>Dikarya</taxon>
        <taxon>Ascomycota</taxon>
        <taxon>Pezizomycotina</taxon>
        <taxon>Dothideomycetes</taxon>
        <taxon>Pleosporomycetidae</taxon>
        <taxon>Pleosporales</taxon>
        <taxon>Massarineae</taxon>
        <taxon>Periconiaceae</taxon>
        <taxon>Periconia</taxon>
    </lineage>
</organism>
<keyword evidence="1" id="KW-1133">Transmembrane helix</keyword>
<dbReference type="Proteomes" id="UP000244855">
    <property type="component" value="Unassembled WGS sequence"/>
</dbReference>
<accession>A0A2V1DSK1</accession>
<evidence type="ECO:0000313" key="2">
    <source>
        <dbReference type="EMBL" id="PVI01127.1"/>
    </source>
</evidence>
<dbReference type="AlphaFoldDB" id="A0A2V1DSK1"/>
<dbReference type="EMBL" id="KZ805362">
    <property type="protein sequence ID" value="PVI01127.1"/>
    <property type="molecule type" value="Genomic_DNA"/>
</dbReference>
<reference evidence="2 3" key="1">
    <citation type="journal article" date="2018" name="Sci. Rep.">
        <title>Comparative genomics provides insights into the lifestyle and reveals functional heterogeneity of dark septate endophytic fungi.</title>
        <authorList>
            <person name="Knapp D.G."/>
            <person name="Nemeth J.B."/>
            <person name="Barry K."/>
            <person name="Hainaut M."/>
            <person name="Henrissat B."/>
            <person name="Johnson J."/>
            <person name="Kuo A."/>
            <person name="Lim J.H.P."/>
            <person name="Lipzen A."/>
            <person name="Nolan M."/>
            <person name="Ohm R.A."/>
            <person name="Tamas L."/>
            <person name="Grigoriev I.V."/>
            <person name="Spatafora J.W."/>
            <person name="Nagy L.G."/>
            <person name="Kovacs G.M."/>
        </authorList>
    </citation>
    <scope>NUCLEOTIDE SEQUENCE [LARGE SCALE GENOMIC DNA]</scope>
    <source>
        <strain evidence="2 3">DSE2036</strain>
    </source>
</reference>
<evidence type="ECO:0000313" key="3">
    <source>
        <dbReference type="Proteomes" id="UP000244855"/>
    </source>
</evidence>
<keyword evidence="1" id="KW-0472">Membrane</keyword>
<name>A0A2V1DSK1_9PLEO</name>
<keyword evidence="3" id="KW-1185">Reference proteome</keyword>
<sequence length="470" mass="53322">MDTLEARLIAKKRQLAAVERENLDLYPRMYEKQSEIASFPTPDVGSALRDQQPDRFRLLQDKTTEMINAYPRFQASWRDFKTRLGELRNLDNSFQEARRRYGEALFNLRDGFRASEWTCVDSRFRQFSAARSVYLGRLRESLEATDRAEEWQRQTNHDLRAHDAWLSTVVDLQREFTRSGPNWLHPILDLFRGFNRPRPICTSYAAVAVAVMVAAAALAWGMRSPPSPTAGDASWMLVERRFEGAGFQCSTDRWLRKRPWSAEEQAGMEAAQRGLLASTTDSLDQVAGFEPINVTAHQQTLDAVADAAQKRLTRKLVPLAAQLRLAATYGRLASDAHEATLGSLRAAIESLHGRDKTPVEKLSEPLLASLQLREHLDLQLNHIRNQSSAVRAVVQGIREDILPDLVPRGIWPWRSRETTAGRDLSSIANALEVGLLGQDHLEDTIWVAWRGMDVSMSVRWCADYRGARFL</sequence>
<protein>
    <submittedName>
        <fullName evidence="2">Uncharacterized protein</fullName>
    </submittedName>
</protein>
<gene>
    <name evidence="2" type="ORF">DM02DRAFT_627914</name>
</gene>
<keyword evidence="1" id="KW-0812">Transmembrane</keyword>
<proteinExistence type="predicted"/>
<feature type="transmembrane region" description="Helical" evidence="1">
    <location>
        <begin position="201"/>
        <end position="222"/>
    </location>
</feature>